<dbReference type="AlphaFoldDB" id="A0A927QVM7"/>
<keyword evidence="1" id="KW-0805">Transcription regulation</keyword>
<feature type="domain" description="HTH arsR-type" evidence="4">
    <location>
        <begin position="22"/>
        <end position="104"/>
    </location>
</feature>
<evidence type="ECO:0000259" key="4">
    <source>
        <dbReference type="SMART" id="SM00418"/>
    </source>
</evidence>
<reference evidence="5" key="1">
    <citation type="submission" date="2020-10" db="EMBL/GenBank/DDBJ databases">
        <title>Sequencing the genomes of 1000 actinobacteria strains.</title>
        <authorList>
            <person name="Klenk H.-P."/>
        </authorList>
    </citation>
    <scope>NUCLEOTIDE SEQUENCE</scope>
    <source>
        <strain evidence="5">DSM 46832</strain>
    </source>
</reference>
<evidence type="ECO:0000313" key="6">
    <source>
        <dbReference type="Proteomes" id="UP000649753"/>
    </source>
</evidence>
<dbReference type="PANTHER" id="PTHR33154">
    <property type="entry name" value="TRANSCRIPTIONAL REGULATOR, ARSR FAMILY"/>
    <property type="match status" value="1"/>
</dbReference>
<dbReference type="RefSeq" id="WP_192766027.1">
    <property type="nucleotide sequence ID" value="NZ_JADBEB010000001.1"/>
</dbReference>
<dbReference type="GO" id="GO:0003700">
    <property type="term" value="F:DNA-binding transcription factor activity"/>
    <property type="evidence" value="ECO:0007669"/>
    <property type="project" value="InterPro"/>
</dbReference>
<evidence type="ECO:0000313" key="5">
    <source>
        <dbReference type="EMBL" id="MBE1485910.1"/>
    </source>
</evidence>
<accession>A0A927QVM7</accession>
<name>A0A927QVM7_9ACTN</name>
<dbReference type="Proteomes" id="UP000649753">
    <property type="component" value="Unassembled WGS sequence"/>
</dbReference>
<dbReference type="InterPro" id="IPR036388">
    <property type="entry name" value="WH-like_DNA-bd_sf"/>
</dbReference>
<gene>
    <name evidence="5" type="ORF">H4W31_001548</name>
</gene>
<dbReference type="Gene3D" id="1.10.10.10">
    <property type="entry name" value="Winged helix-like DNA-binding domain superfamily/Winged helix DNA-binding domain"/>
    <property type="match status" value="1"/>
</dbReference>
<evidence type="ECO:0000256" key="2">
    <source>
        <dbReference type="ARBA" id="ARBA00023125"/>
    </source>
</evidence>
<dbReference type="CDD" id="cd00090">
    <property type="entry name" value="HTH_ARSR"/>
    <property type="match status" value="1"/>
</dbReference>
<dbReference type="InterPro" id="IPR051081">
    <property type="entry name" value="HTH_MetalResp_TranReg"/>
</dbReference>
<dbReference type="InterPro" id="IPR036390">
    <property type="entry name" value="WH_DNA-bd_sf"/>
</dbReference>
<comment type="caution">
    <text evidence="5">The sequence shown here is derived from an EMBL/GenBank/DDBJ whole genome shotgun (WGS) entry which is preliminary data.</text>
</comment>
<dbReference type="InterPro" id="IPR001845">
    <property type="entry name" value="HTH_ArsR_DNA-bd_dom"/>
</dbReference>
<keyword evidence="6" id="KW-1185">Reference proteome</keyword>
<proteinExistence type="predicted"/>
<dbReference type="PANTHER" id="PTHR33154:SF33">
    <property type="entry name" value="TRANSCRIPTIONAL REPRESSOR SDPR"/>
    <property type="match status" value="1"/>
</dbReference>
<dbReference type="GO" id="GO:0003677">
    <property type="term" value="F:DNA binding"/>
    <property type="evidence" value="ECO:0007669"/>
    <property type="project" value="UniProtKB-KW"/>
</dbReference>
<dbReference type="Pfam" id="PF12840">
    <property type="entry name" value="HTH_20"/>
    <property type="match status" value="1"/>
</dbReference>
<dbReference type="SUPFAM" id="SSF46785">
    <property type="entry name" value="Winged helix' DNA-binding domain"/>
    <property type="match status" value="1"/>
</dbReference>
<evidence type="ECO:0000256" key="3">
    <source>
        <dbReference type="ARBA" id="ARBA00023163"/>
    </source>
</evidence>
<keyword evidence="2 5" id="KW-0238">DNA-binding</keyword>
<keyword evidence="3" id="KW-0804">Transcription</keyword>
<dbReference type="SMART" id="SM00418">
    <property type="entry name" value="HTH_ARSR"/>
    <property type="match status" value="1"/>
</dbReference>
<dbReference type="EMBL" id="JADBEB010000001">
    <property type="protein sequence ID" value="MBE1485910.1"/>
    <property type="molecule type" value="Genomic_DNA"/>
</dbReference>
<organism evidence="5 6">
    <name type="scientific">Plantactinospora soyae</name>
    <dbReference type="NCBI Taxonomy" id="1544732"/>
    <lineage>
        <taxon>Bacteria</taxon>
        <taxon>Bacillati</taxon>
        <taxon>Actinomycetota</taxon>
        <taxon>Actinomycetes</taxon>
        <taxon>Micromonosporales</taxon>
        <taxon>Micromonosporaceae</taxon>
        <taxon>Plantactinospora</taxon>
    </lineage>
</organism>
<dbReference type="InterPro" id="IPR011991">
    <property type="entry name" value="ArsR-like_HTH"/>
</dbReference>
<protein>
    <submittedName>
        <fullName evidence="5">DNA-binding transcriptional ArsR family regulator</fullName>
    </submittedName>
</protein>
<evidence type="ECO:0000256" key="1">
    <source>
        <dbReference type="ARBA" id="ARBA00023015"/>
    </source>
</evidence>
<sequence length="195" mass="21290">MSLGVDGPDPQPDADEAPDQRARLRGLAHPVRMRILSLLTATAMTAAEIARELDLTHANASYHLRHLLAAGLIEAAGEERIRGGVAKRYRYDPARNPSRPPAAAGSEPTPEHRLVYAALAAELRRRSAELQPGPGNFLTDAEFWVDPETWDEIRNAVAEASARLHRAARPAHTPGTQRVSATVALFRMEDTDAVR</sequence>